<dbReference type="AlphaFoldDB" id="A0A1M6J5S0"/>
<gene>
    <name evidence="3" type="ORF">SAMN05444000_108115</name>
</gene>
<feature type="compositionally biased region" description="Basic and acidic residues" evidence="1">
    <location>
        <begin position="305"/>
        <end position="319"/>
    </location>
</feature>
<sequence>MKPDFALSLSFEGISLLCRAQDGWRVLGEVDLGAEDLATDLEAMRALAEDLKGPDFCTKLILPNDQIKYLTVDTGRGSQTKRMTAVHLALEAETPYSSHELAIDIIADGRHTHVAAVARDTLAEAEAFAVEHRFNPVCFVAIPSEGTYPQEPQFGETTVAVALLGGQKHEADTDPIRITGHGVEPAPDPATVEPIAETAPAPEVTPTLSNTGDTLPDPSVTPGDQVADGPTIKFMPVARDEPSAEDVPALAANKDENSDPSPSAFSSIRAHRKDAPSPGAPELGAALPGDVTGTNAPGLPSAHEASAHSEAPLRFDPTKIIEGLKSSTGAEDETGSDSKSGSFLSRRADRKAASKGASPAVVSSPVPILVAEDVTAEETPPSQSRNQPASERRNMAIFGARDGEIGGKPRHLGLILTIVLLLFLAGVALWASLFVDDGIAGLLRRNPVPQIAELEVESTPTETVAPAADPMETNALSPVGIDSLTDSAEIEALTNDAVADALLSEDPLDLTDSAAVEAMTDAGHPTTLSENEAEARYAVTGIWERAPQQPDTPAAGSTETLYVTSIDRLLAVRDAVALPQEIQNTRDWAMARQTTPPPQGTTFDLDENGLVRATVKGAMSPEGVMVYLGKPSVLPGAFPERKPAPGETVTPQMVIKLGKLRPKLRPGDLIEKNERASYGGRTLNELALKRPRLRPALAKATDEQDTTPTEAAVVASLRPRQRPANIAQIAARATPADPVVATPVAAIVSPKIPSSASVARQATIQNAINLKKINLIGVYGTASSRRALVRMSNGRYKKVQVGDRIDGGKVAAISDTELRYVKSGKNVVLKLPKG</sequence>
<feature type="region of interest" description="Disordered" evidence="1">
    <location>
        <begin position="251"/>
        <end position="347"/>
    </location>
</feature>
<proteinExistence type="predicted"/>
<dbReference type="Proteomes" id="UP000183982">
    <property type="component" value="Unassembled WGS sequence"/>
</dbReference>
<dbReference type="RefSeq" id="WP_073251777.1">
    <property type="nucleotide sequence ID" value="NZ_FQZQ01000008.1"/>
</dbReference>
<keyword evidence="2" id="KW-0472">Membrane</keyword>
<feature type="transmembrane region" description="Helical" evidence="2">
    <location>
        <begin position="412"/>
        <end position="435"/>
    </location>
</feature>
<evidence type="ECO:0000256" key="2">
    <source>
        <dbReference type="SAM" id="Phobius"/>
    </source>
</evidence>
<organism evidence="3 4">
    <name type="scientific">Shimia gijangensis</name>
    <dbReference type="NCBI Taxonomy" id="1470563"/>
    <lineage>
        <taxon>Bacteria</taxon>
        <taxon>Pseudomonadati</taxon>
        <taxon>Pseudomonadota</taxon>
        <taxon>Alphaproteobacteria</taxon>
        <taxon>Rhodobacterales</taxon>
        <taxon>Roseobacteraceae</taxon>
    </lineage>
</organism>
<dbReference type="EMBL" id="FQZQ01000008">
    <property type="protein sequence ID" value="SHJ42028.1"/>
    <property type="molecule type" value="Genomic_DNA"/>
</dbReference>
<feature type="region of interest" description="Disordered" evidence="1">
    <location>
        <begin position="198"/>
        <end position="230"/>
    </location>
</feature>
<name>A0A1M6J5S0_9RHOB</name>
<feature type="compositionally biased region" description="Polar residues" evidence="1">
    <location>
        <begin position="380"/>
        <end position="389"/>
    </location>
</feature>
<feature type="region of interest" description="Disordered" evidence="1">
    <location>
        <begin position="372"/>
        <end position="392"/>
    </location>
</feature>
<keyword evidence="2" id="KW-1133">Transmembrane helix</keyword>
<reference evidence="4" key="1">
    <citation type="submission" date="2016-11" db="EMBL/GenBank/DDBJ databases">
        <authorList>
            <person name="Varghese N."/>
            <person name="Submissions S."/>
        </authorList>
    </citation>
    <scope>NUCLEOTIDE SEQUENCE [LARGE SCALE GENOMIC DNA]</scope>
    <source>
        <strain evidence="4">DSM 100564</strain>
    </source>
</reference>
<evidence type="ECO:0000256" key="1">
    <source>
        <dbReference type="SAM" id="MobiDB-lite"/>
    </source>
</evidence>
<keyword evidence="2" id="KW-0812">Transmembrane</keyword>
<dbReference type="STRING" id="1470563.SAMN05444000_108115"/>
<evidence type="ECO:0000313" key="4">
    <source>
        <dbReference type="Proteomes" id="UP000183982"/>
    </source>
</evidence>
<evidence type="ECO:0000313" key="3">
    <source>
        <dbReference type="EMBL" id="SHJ42028.1"/>
    </source>
</evidence>
<dbReference type="OrthoDB" id="7870459at2"/>
<accession>A0A1M6J5S0</accession>
<keyword evidence="4" id="KW-1185">Reference proteome</keyword>
<evidence type="ECO:0008006" key="5">
    <source>
        <dbReference type="Google" id="ProtNLM"/>
    </source>
</evidence>
<protein>
    <recommendedName>
        <fullName evidence="5">Type IV pilus biogenesis protein PilP</fullName>
    </recommendedName>
</protein>